<gene>
    <name evidence="1" type="ORF">EP073_11595</name>
</gene>
<sequence length="150" mass="18336">MNELLEVYDMTRVLFERFEFVKKCLEETVKKQKLSYKTGAVYISLHYCSKKGCLYCPHHFEFRQRLTNVENQKKGTRYRSIRLASKRITHRDLWKIEKDYLYPMLKKMESELRPLQEERDELAARIRRIITLLRNFDIKNDKRIIGEQKK</sequence>
<dbReference type="RefSeq" id="WP_128467307.1">
    <property type="nucleotide sequence ID" value="NZ_CP035108.1"/>
</dbReference>
<organism evidence="1 2">
    <name type="scientific">Geovibrio thiophilus</name>
    <dbReference type="NCBI Taxonomy" id="139438"/>
    <lineage>
        <taxon>Bacteria</taxon>
        <taxon>Pseudomonadati</taxon>
        <taxon>Deferribacterota</taxon>
        <taxon>Deferribacteres</taxon>
        <taxon>Deferribacterales</taxon>
        <taxon>Geovibrionaceae</taxon>
        <taxon>Geovibrio</taxon>
    </lineage>
</organism>
<evidence type="ECO:0000313" key="1">
    <source>
        <dbReference type="EMBL" id="QAR34024.1"/>
    </source>
</evidence>
<proteinExistence type="predicted"/>
<dbReference type="KEGG" id="gtl:EP073_11595"/>
<name>A0A410K0U6_9BACT</name>
<dbReference type="OrthoDB" id="9972738at2"/>
<protein>
    <submittedName>
        <fullName evidence="1">Uncharacterized protein</fullName>
    </submittedName>
</protein>
<dbReference type="AlphaFoldDB" id="A0A410K0U6"/>
<keyword evidence="2" id="KW-1185">Reference proteome</keyword>
<accession>A0A410K0U6</accession>
<reference evidence="1 2" key="1">
    <citation type="submission" date="2019-01" db="EMBL/GenBank/DDBJ databases">
        <title>Geovibrio thiophilus DSM 11263, complete genome.</title>
        <authorList>
            <person name="Spring S."/>
            <person name="Bunk B."/>
            <person name="Sproer C."/>
        </authorList>
    </citation>
    <scope>NUCLEOTIDE SEQUENCE [LARGE SCALE GENOMIC DNA]</scope>
    <source>
        <strain evidence="1 2">DSM 11263</strain>
    </source>
</reference>
<dbReference type="Proteomes" id="UP000287502">
    <property type="component" value="Chromosome"/>
</dbReference>
<dbReference type="EMBL" id="CP035108">
    <property type="protein sequence ID" value="QAR34024.1"/>
    <property type="molecule type" value="Genomic_DNA"/>
</dbReference>
<evidence type="ECO:0000313" key="2">
    <source>
        <dbReference type="Proteomes" id="UP000287502"/>
    </source>
</evidence>